<organism evidence="2 3">
    <name type="scientific">Eiseniibacteriota bacterium</name>
    <dbReference type="NCBI Taxonomy" id="2212470"/>
    <lineage>
        <taxon>Bacteria</taxon>
        <taxon>Candidatus Eiseniibacteriota</taxon>
    </lineage>
</organism>
<feature type="transmembrane region" description="Helical" evidence="1">
    <location>
        <begin position="43"/>
        <end position="63"/>
    </location>
</feature>
<evidence type="ECO:0008006" key="4">
    <source>
        <dbReference type="Google" id="ProtNLM"/>
    </source>
</evidence>
<name>A0A933SCX6_UNCEI</name>
<keyword evidence="1" id="KW-0472">Membrane</keyword>
<evidence type="ECO:0000313" key="3">
    <source>
        <dbReference type="Proteomes" id="UP000696931"/>
    </source>
</evidence>
<feature type="transmembrane region" description="Helical" evidence="1">
    <location>
        <begin position="361"/>
        <end position="381"/>
    </location>
</feature>
<accession>A0A933SCX6</accession>
<feature type="transmembrane region" description="Helical" evidence="1">
    <location>
        <begin position="181"/>
        <end position="207"/>
    </location>
</feature>
<evidence type="ECO:0000256" key="1">
    <source>
        <dbReference type="SAM" id="Phobius"/>
    </source>
</evidence>
<sequence>MNPELWQTRPLLALASLAPVPLGAAWMAIAPQLPYLRTHRVPLAWITWLLTRVAFGALLWGAMGHSGVDQLAFFLPQAKHALAGGVPYRDFASAYGPLFAPLLGLAVRVAADAGPFALFLLADFVTWRALAGSEGEAGEAAWGWAALPMVWYFTVRYAQDEALGAMFVALAWALARRDRAWLAGLVLGLGLVVTKPLFALLALPFVLSSRRRAALLAGAAIPVVLVYGVLLAWGAPVWQPLTLEGGNFGVGPTLWRVPVVLAGFDLGAAGWLVFVAIAAAGAVVLGRRGAGVADHAAWQYGAFAAFAPKFMPMYAVLWAPLLALWAADDADRRGWLLLYGAALPLAWYLDSGPLQGMFGPLWQVTAIVGLLAVGLLALWPLRVLAAGRAGARTR</sequence>
<feature type="transmembrane region" description="Helical" evidence="1">
    <location>
        <begin position="306"/>
        <end position="327"/>
    </location>
</feature>
<gene>
    <name evidence="2" type="ORF">HZA61_05805</name>
</gene>
<dbReference type="EMBL" id="JACRIW010000039">
    <property type="protein sequence ID" value="MBI5168980.1"/>
    <property type="molecule type" value="Genomic_DNA"/>
</dbReference>
<keyword evidence="1" id="KW-0812">Transmembrane</keyword>
<reference evidence="2" key="1">
    <citation type="submission" date="2020-07" db="EMBL/GenBank/DDBJ databases">
        <title>Huge and variable diversity of episymbiotic CPR bacteria and DPANN archaea in groundwater ecosystems.</title>
        <authorList>
            <person name="He C.Y."/>
            <person name="Keren R."/>
            <person name="Whittaker M."/>
            <person name="Farag I.F."/>
            <person name="Doudna J."/>
            <person name="Cate J.H.D."/>
            <person name="Banfield J.F."/>
        </authorList>
    </citation>
    <scope>NUCLEOTIDE SEQUENCE</scope>
    <source>
        <strain evidence="2">NC_groundwater_1813_Pr3_B-0.1um_71_17</strain>
    </source>
</reference>
<keyword evidence="1" id="KW-1133">Transmembrane helix</keyword>
<feature type="transmembrane region" description="Helical" evidence="1">
    <location>
        <begin position="333"/>
        <end position="349"/>
    </location>
</feature>
<protein>
    <recommendedName>
        <fullName evidence="4">DUF2029 domain-containing protein</fullName>
    </recommendedName>
</protein>
<evidence type="ECO:0000313" key="2">
    <source>
        <dbReference type="EMBL" id="MBI5168980.1"/>
    </source>
</evidence>
<feature type="transmembrane region" description="Helical" evidence="1">
    <location>
        <begin position="214"/>
        <end position="235"/>
    </location>
</feature>
<proteinExistence type="predicted"/>
<comment type="caution">
    <text evidence="2">The sequence shown here is derived from an EMBL/GenBank/DDBJ whole genome shotgun (WGS) entry which is preliminary data.</text>
</comment>
<feature type="transmembrane region" description="Helical" evidence="1">
    <location>
        <begin position="255"/>
        <end position="285"/>
    </location>
</feature>
<dbReference type="Proteomes" id="UP000696931">
    <property type="component" value="Unassembled WGS sequence"/>
</dbReference>
<dbReference type="AlphaFoldDB" id="A0A933SCX6"/>